<dbReference type="EMBL" id="CP113517">
    <property type="protein sequence ID" value="WAR46003.1"/>
    <property type="molecule type" value="Genomic_DNA"/>
</dbReference>
<keyword evidence="3" id="KW-0548">Nucleotidyltransferase</keyword>
<dbReference type="CDD" id="cd01483">
    <property type="entry name" value="E1_enzyme_family"/>
    <property type="match status" value="1"/>
</dbReference>
<reference evidence="3" key="1">
    <citation type="submission" date="2022-11" db="EMBL/GenBank/DDBJ databases">
        <title>Methylomonas rapida sp. nov., Carotenoid-Producing Obligate Methanotrophs with High Growth Characteristics and Biotechnological Potential.</title>
        <authorList>
            <person name="Tikhonova E.N."/>
            <person name="Suleimanov R.Z."/>
            <person name="Miroshnikov K."/>
            <person name="Oshkin I.Y."/>
            <person name="Belova S.E."/>
            <person name="Danilova O.V."/>
            <person name="Ashikhmin A."/>
            <person name="Konopkin A."/>
            <person name="But S.Y."/>
            <person name="Khmelenina V.N."/>
            <person name="Kuznetsov N."/>
            <person name="Pimenov N.V."/>
            <person name="Dedysh S.N."/>
        </authorList>
    </citation>
    <scope>NUCLEOTIDE SEQUENCE</scope>
    <source>
        <strain evidence="3">MP1</strain>
    </source>
</reference>
<dbReference type="Gene3D" id="3.40.50.720">
    <property type="entry name" value="NAD(P)-binding Rossmann-like Domain"/>
    <property type="match status" value="1"/>
</dbReference>
<dbReference type="SUPFAM" id="SSF69572">
    <property type="entry name" value="Activating enzymes of the ubiquitin-like proteins"/>
    <property type="match status" value="1"/>
</dbReference>
<evidence type="ECO:0000313" key="3">
    <source>
        <dbReference type="EMBL" id="WAR46003.1"/>
    </source>
</evidence>
<dbReference type="Pfam" id="PF00899">
    <property type="entry name" value="ThiF"/>
    <property type="match status" value="1"/>
</dbReference>
<gene>
    <name evidence="3" type="ORF">NM686_005655</name>
</gene>
<evidence type="ECO:0000313" key="4">
    <source>
        <dbReference type="Proteomes" id="UP001162780"/>
    </source>
</evidence>
<dbReference type="PANTHER" id="PTHR43267">
    <property type="entry name" value="TRNA THREONYLCARBAMOYLADENOSINE DEHYDRATASE"/>
    <property type="match status" value="1"/>
</dbReference>
<dbReference type="InterPro" id="IPR045886">
    <property type="entry name" value="ThiF/MoeB/HesA"/>
</dbReference>
<evidence type="ECO:0000259" key="2">
    <source>
        <dbReference type="Pfam" id="PF14461"/>
    </source>
</evidence>
<dbReference type="InterPro" id="IPR000594">
    <property type="entry name" value="ThiF_NAD_FAD-bd"/>
</dbReference>
<dbReference type="InterPro" id="IPR032701">
    <property type="entry name" value="Prok-E2_B_dom"/>
</dbReference>
<dbReference type="PANTHER" id="PTHR43267:SF1">
    <property type="entry name" value="TRNA THREONYLCARBAMOYLADENOSINE DEHYDRATASE"/>
    <property type="match status" value="1"/>
</dbReference>
<dbReference type="InterPro" id="IPR035985">
    <property type="entry name" value="Ubiquitin-activating_enz"/>
</dbReference>
<dbReference type="Proteomes" id="UP001162780">
    <property type="component" value="Chromosome"/>
</dbReference>
<proteinExistence type="predicted"/>
<name>A0ABY7GNC7_9GAMM</name>
<feature type="domain" description="Prokaryotic E2 family B" evidence="2">
    <location>
        <begin position="42"/>
        <end position="132"/>
    </location>
</feature>
<dbReference type="Pfam" id="PF14461">
    <property type="entry name" value="Prok-E2_B"/>
    <property type="match status" value="1"/>
</dbReference>
<feature type="domain" description="THIF-type NAD/FAD binding fold" evidence="1">
    <location>
        <begin position="301"/>
        <end position="484"/>
    </location>
</feature>
<dbReference type="GO" id="GO:0016779">
    <property type="term" value="F:nucleotidyltransferase activity"/>
    <property type="evidence" value="ECO:0007669"/>
    <property type="project" value="UniProtKB-KW"/>
</dbReference>
<evidence type="ECO:0000259" key="1">
    <source>
        <dbReference type="Pfam" id="PF00899"/>
    </source>
</evidence>
<organism evidence="3 4">
    <name type="scientific">Methylomonas rapida</name>
    <dbReference type="NCBI Taxonomy" id="2963939"/>
    <lineage>
        <taxon>Bacteria</taxon>
        <taxon>Pseudomonadati</taxon>
        <taxon>Pseudomonadota</taxon>
        <taxon>Gammaproteobacteria</taxon>
        <taxon>Methylococcales</taxon>
        <taxon>Methylococcaceae</taxon>
        <taxon>Methylomonas</taxon>
    </lineage>
</organism>
<dbReference type="RefSeq" id="WP_255186909.1">
    <property type="nucleotide sequence ID" value="NZ_CP113517.1"/>
</dbReference>
<keyword evidence="3" id="KW-0808">Transferase</keyword>
<accession>A0ABY7GNC7</accession>
<sequence>MSTSGKIEGVVDALRARDFKFVGRTFDGQLRFLGQLRCSESAHDCELQVDPQFIDIPSIQLLDLPASLGPITPHINSNGQLCYIAKGTIVLDIFDPVGQTLACIQRAEEVFDSILKGDMVADLEEEFYAYWDGIPCLVDVQDQQLGRQETLTVKSDGRLIVIVTDDTLRTAAKLKSLNLDIVDKKLLTYRVRTCAKPRPNLKADWPPKKISDLLAWQRQLDQRCRKKIEERLQQGLRTKAKGVLILIESPLLTYGFVVLFNREKTKKGKYVVKPANMHNSDVIPASVMHIDDHYMAQRNIPGMQTLAGKHIVLIGCGTIGGFLAEMLVKAGAGTSGGKLTLVDFETLSPQNIGRHRLGFPSLFVNKAVSLAGELRRGAPGATIRELPVDVRMAQLGKFDLIIDATGEESIGHWLCKQYLAKAAMLTVWIEGPGTAVRALIHTRADGACYRCLFEANRKGLLPSISGELPLLLAGQGCEDLYVPFPASVSVQAASLASEMVLAWINGVVSPTLRTKLIDTQFKLGTSDCDPPKMDSCPICSS</sequence>
<protein>
    <submittedName>
        <fullName evidence="3">ThiF family adenylyltransferase</fullName>
    </submittedName>
</protein>
<keyword evidence="4" id="KW-1185">Reference proteome</keyword>